<comment type="caution">
    <text evidence="3">The sequence shown here is derived from an EMBL/GenBank/DDBJ whole genome shotgun (WGS) entry which is preliminary data.</text>
</comment>
<evidence type="ECO:0000259" key="2">
    <source>
        <dbReference type="PROSITE" id="PS50911"/>
    </source>
</evidence>
<reference evidence="4" key="1">
    <citation type="submission" date="2018-12" db="EMBL/GenBank/DDBJ databases">
        <title>Tengunoibacter tsumagoiensis gen. nov., sp. nov., Dictyobacter kobayashii sp. nov., D. alpinus sp. nov., and D. joshuensis sp. nov. and description of Dictyobacteraceae fam. nov. within the order Ktedonobacterales isolated from Tengu-no-mugimeshi.</title>
        <authorList>
            <person name="Wang C.M."/>
            <person name="Zheng Y."/>
            <person name="Sakai Y."/>
            <person name="Toyoda A."/>
            <person name="Minakuchi Y."/>
            <person name="Abe K."/>
            <person name="Yokota A."/>
            <person name="Yabe S."/>
        </authorList>
    </citation>
    <scope>NUCLEOTIDE SEQUENCE [LARGE SCALE GENOMIC DNA]</scope>
    <source>
        <strain evidence="4">S-27</strain>
    </source>
</reference>
<evidence type="ECO:0000313" key="3">
    <source>
        <dbReference type="EMBL" id="GCE04038.1"/>
    </source>
</evidence>
<dbReference type="PROSITE" id="PS50911">
    <property type="entry name" value="CHAP"/>
    <property type="match status" value="1"/>
</dbReference>
<dbReference type="InterPro" id="IPR038765">
    <property type="entry name" value="Papain-like_cys_pep_sf"/>
</dbReference>
<proteinExistence type="predicted"/>
<dbReference type="EMBL" id="BIFQ01000001">
    <property type="protein sequence ID" value="GCE04038.1"/>
    <property type="molecule type" value="Genomic_DNA"/>
</dbReference>
<organism evidence="3 4">
    <name type="scientific">Dictyobacter aurantiacus</name>
    <dbReference type="NCBI Taxonomy" id="1936993"/>
    <lineage>
        <taxon>Bacteria</taxon>
        <taxon>Bacillati</taxon>
        <taxon>Chloroflexota</taxon>
        <taxon>Ktedonobacteria</taxon>
        <taxon>Ktedonobacterales</taxon>
        <taxon>Dictyobacteraceae</taxon>
        <taxon>Dictyobacter</taxon>
    </lineage>
</organism>
<evidence type="ECO:0000256" key="1">
    <source>
        <dbReference type="SAM" id="SignalP"/>
    </source>
</evidence>
<dbReference type="Proteomes" id="UP000287224">
    <property type="component" value="Unassembled WGS sequence"/>
</dbReference>
<keyword evidence="1" id="KW-0732">Signal</keyword>
<protein>
    <recommendedName>
        <fullName evidence="2">Peptidase C51 domain-containing protein</fullName>
    </recommendedName>
</protein>
<name>A0A401ZBE2_9CHLR</name>
<feature type="signal peptide" evidence="1">
    <location>
        <begin position="1"/>
        <end position="19"/>
    </location>
</feature>
<feature type="domain" description="Peptidase C51" evidence="2">
    <location>
        <begin position="78"/>
        <end position="207"/>
    </location>
</feature>
<dbReference type="InterPro" id="IPR007921">
    <property type="entry name" value="CHAP_dom"/>
</dbReference>
<accession>A0A401ZBE2</accession>
<feature type="chain" id="PRO_5018978348" description="Peptidase C51 domain-containing protein" evidence="1">
    <location>
        <begin position="20"/>
        <end position="210"/>
    </location>
</feature>
<dbReference type="SUPFAM" id="SSF54001">
    <property type="entry name" value="Cysteine proteinases"/>
    <property type="match status" value="1"/>
</dbReference>
<gene>
    <name evidence="3" type="ORF">KDAU_13670</name>
</gene>
<evidence type="ECO:0000313" key="4">
    <source>
        <dbReference type="Proteomes" id="UP000287224"/>
    </source>
</evidence>
<keyword evidence="4" id="KW-1185">Reference proteome</keyword>
<dbReference type="Gene3D" id="3.90.1720.10">
    <property type="entry name" value="endopeptidase domain like (from Nostoc punctiforme)"/>
    <property type="match status" value="1"/>
</dbReference>
<dbReference type="AlphaFoldDB" id="A0A401ZBE2"/>
<sequence>MVHSALSFLFLFLALGATMALMPVDAGNSHEGSTFPFTFHIASVHKNDTVLITAQEATATAVTVDGYDPGGGHVYAGVKAAPVNIHLPAADYGRLSQFFYGQCTYWANMRYHQLTGHWIPWLGNAYQWAYQAPAYGWTISDTPNPMGQSIMVFSPYAQGAGAYGHVAVVERINADGSVLTSNWNWNGDWATFSMRTFYPGRGISFIWYPN</sequence>
<dbReference type="Pfam" id="PF05257">
    <property type="entry name" value="CHAP"/>
    <property type="match status" value="1"/>
</dbReference>